<organism evidence="1 2">
    <name type="scientific">Plakobranchus ocellatus</name>
    <dbReference type="NCBI Taxonomy" id="259542"/>
    <lineage>
        <taxon>Eukaryota</taxon>
        <taxon>Metazoa</taxon>
        <taxon>Spiralia</taxon>
        <taxon>Lophotrochozoa</taxon>
        <taxon>Mollusca</taxon>
        <taxon>Gastropoda</taxon>
        <taxon>Heterobranchia</taxon>
        <taxon>Euthyneura</taxon>
        <taxon>Panpulmonata</taxon>
        <taxon>Sacoglossa</taxon>
        <taxon>Placobranchoidea</taxon>
        <taxon>Plakobranchidae</taxon>
        <taxon>Plakobranchus</taxon>
    </lineage>
</organism>
<dbReference type="Proteomes" id="UP000735302">
    <property type="component" value="Unassembled WGS sequence"/>
</dbReference>
<dbReference type="Pfam" id="PF06918">
    <property type="entry name" value="DUF1280"/>
    <property type="match status" value="1"/>
</dbReference>
<sequence>MKEALGMSWRQEKKHGKLLKKVGIHLDSEKSVELSRKIVSDFVPVEGRSFIKEDDSEYTAPYGRIAGLTKFVDHLLDSYKENNLLSWHNDSIPKDEVWVKIGGNHGKNSLKFTLQIANTEKPNARLNTIMIAIAAVRHTHANIVRFLEGGLGDDLVALQSHSWKGKAIKVFLNGDYDFLCKIYGLSGPQGTYPCLWCLMLRRDMHNPSNHCEHRSLESLLADNKMFMQQTDGEKKQANKFYNSLHVPLDGIELDKVSPPYLHILLGLVLKHHKLLKDAAHKLDKKVACQPDDFLLPLGKLLKRYGSQWGRAYELQERLLYEEGCLGFSELSDSQEQIDKYTQLHKTEQLISFLMHKELQPRIGPIASSLDTVLTKCRITPQAYHSRSFVGNHCHKYIQSAVYTDLNQIIVTKTQQCISNPMIIDEACTLQLIFDNLNNTFSTVHRAISHTKPIAPSSLPEIEIAIDTYMATYRRMFPRKIIPKQHLLEKHCIPHIKQHLFGLGLLEEQGTENSHQMIGLLETRARGIKNDMCKLKFILSSHLLQVAPALRDSV</sequence>
<comment type="caution">
    <text evidence="1">The sequence shown here is derived from an EMBL/GenBank/DDBJ whole genome shotgun (WGS) entry which is preliminary data.</text>
</comment>
<name>A0AAV4ARI0_9GAST</name>
<protein>
    <submittedName>
        <fullName evidence="1">Amine oxidase</fullName>
    </submittedName>
</protein>
<evidence type="ECO:0000313" key="1">
    <source>
        <dbReference type="EMBL" id="GFO09968.1"/>
    </source>
</evidence>
<evidence type="ECO:0000313" key="2">
    <source>
        <dbReference type="Proteomes" id="UP000735302"/>
    </source>
</evidence>
<reference evidence="1 2" key="1">
    <citation type="journal article" date="2021" name="Elife">
        <title>Chloroplast acquisition without the gene transfer in kleptoplastic sea slugs, Plakobranchus ocellatus.</title>
        <authorList>
            <person name="Maeda T."/>
            <person name="Takahashi S."/>
            <person name="Yoshida T."/>
            <person name="Shimamura S."/>
            <person name="Takaki Y."/>
            <person name="Nagai Y."/>
            <person name="Toyoda A."/>
            <person name="Suzuki Y."/>
            <person name="Arimoto A."/>
            <person name="Ishii H."/>
            <person name="Satoh N."/>
            <person name="Nishiyama T."/>
            <person name="Hasebe M."/>
            <person name="Maruyama T."/>
            <person name="Minagawa J."/>
            <person name="Obokata J."/>
            <person name="Shigenobu S."/>
        </authorList>
    </citation>
    <scope>NUCLEOTIDE SEQUENCE [LARGE SCALE GENOMIC DNA]</scope>
</reference>
<keyword evidence="2" id="KW-1185">Reference proteome</keyword>
<dbReference type="PANTHER" id="PTHR31424">
    <property type="entry name" value="PROTEIN CBG23806"/>
    <property type="match status" value="1"/>
</dbReference>
<dbReference type="PANTHER" id="PTHR31424:SF6">
    <property type="match status" value="1"/>
</dbReference>
<proteinExistence type="predicted"/>
<gene>
    <name evidence="1" type="ORF">PoB_003647300</name>
</gene>
<dbReference type="InterPro" id="IPR009689">
    <property type="entry name" value="DUF1280"/>
</dbReference>
<dbReference type="AlphaFoldDB" id="A0AAV4ARI0"/>
<accession>A0AAV4ARI0</accession>
<dbReference type="EMBL" id="BLXT01004129">
    <property type="protein sequence ID" value="GFO09968.1"/>
    <property type="molecule type" value="Genomic_DNA"/>
</dbReference>